<dbReference type="InterPro" id="IPR011991">
    <property type="entry name" value="ArsR-like_HTH"/>
</dbReference>
<dbReference type="RefSeq" id="WP_013278968.1">
    <property type="nucleotide sequence ID" value="NC_014378.1"/>
</dbReference>
<reference evidence="5 6" key="1">
    <citation type="journal article" date="2010" name="Stand. Genomic Sci.">
        <title>Complete genome sequence of Acetohalobium arabaticum type strain (Z-7288).</title>
        <authorList>
            <person name="Sikorski J."/>
            <person name="Lapidus A."/>
            <person name="Chertkov O."/>
            <person name="Lucas S."/>
            <person name="Copeland A."/>
            <person name="Glavina Del Rio T."/>
            <person name="Nolan M."/>
            <person name="Tice H."/>
            <person name="Cheng J.F."/>
            <person name="Han C."/>
            <person name="Brambilla E."/>
            <person name="Pitluck S."/>
            <person name="Liolios K."/>
            <person name="Ivanova N."/>
            <person name="Mavromatis K."/>
            <person name="Mikhailova N."/>
            <person name="Pati A."/>
            <person name="Bruce D."/>
            <person name="Detter C."/>
            <person name="Tapia R."/>
            <person name="Goodwin L."/>
            <person name="Chen A."/>
            <person name="Palaniappan K."/>
            <person name="Land M."/>
            <person name="Hauser L."/>
            <person name="Chang Y.J."/>
            <person name="Jeffries C.D."/>
            <person name="Rohde M."/>
            <person name="Goker M."/>
            <person name="Spring S."/>
            <person name="Woyke T."/>
            <person name="Bristow J."/>
            <person name="Eisen J.A."/>
            <person name="Markowitz V."/>
            <person name="Hugenholtz P."/>
            <person name="Kyrpides N.C."/>
            <person name="Klenk H.P."/>
        </authorList>
    </citation>
    <scope>NUCLEOTIDE SEQUENCE [LARGE SCALE GENOMIC DNA]</scope>
    <source>
        <strain evidence="6">ATCC 49924 / DSM 5501 / Z-7288</strain>
    </source>
</reference>
<dbReference type="PANTHER" id="PTHR33154">
    <property type="entry name" value="TRANSCRIPTIONAL REGULATOR, ARSR FAMILY"/>
    <property type="match status" value="1"/>
</dbReference>
<dbReference type="KEGG" id="aar:Acear_2028"/>
<dbReference type="CDD" id="cd00090">
    <property type="entry name" value="HTH_ARSR"/>
    <property type="match status" value="1"/>
</dbReference>
<evidence type="ECO:0000259" key="4">
    <source>
        <dbReference type="PROSITE" id="PS50987"/>
    </source>
</evidence>
<dbReference type="InterPro" id="IPR001845">
    <property type="entry name" value="HTH_ArsR_DNA-bd_dom"/>
</dbReference>
<name>D9QT23_ACEAZ</name>
<dbReference type="SUPFAM" id="SSF46785">
    <property type="entry name" value="Winged helix' DNA-binding domain"/>
    <property type="match status" value="1"/>
</dbReference>
<dbReference type="Gene3D" id="1.10.10.10">
    <property type="entry name" value="Winged helix-like DNA-binding domain superfamily/Winged helix DNA-binding domain"/>
    <property type="match status" value="1"/>
</dbReference>
<dbReference type="NCBIfam" id="NF033788">
    <property type="entry name" value="HTH_metalloreg"/>
    <property type="match status" value="1"/>
</dbReference>
<dbReference type="SMART" id="SM00418">
    <property type="entry name" value="HTH_ARSR"/>
    <property type="match status" value="1"/>
</dbReference>
<protein>
    <submittedName>
        <fullName evidence="5">Transcriptional regulator, ArsR family</fullName>
    </submittedName>
</protein>
<dbReference type="Pfam" id="PF01022">
    <property type="entry name" value="HTH_5"/>
    <property type="match status" value="1"/>
</dbReference>
<dbReference type="Proteomes" id="UP000001661">
    <property type="component" value="Chromosome"/>
</dbReference>
<dbReference type="HOGENOM" id="CLU_097806_3_3_9"/>
<evidence type="ECO:0000256" key="1">
    <source>
        <dbReference type="ARBA" id="ARBA00023015"/>
    </source>
</evidence>
<gene>
    <name evidence="5" type="ordered locus">Acear_2028</name>
</gene>
<dbReference type="InterPro" id="IPR051081">
    <property type="entry name" value="HTH_MetalResp_TranReg"/>
</dbReference>
<dbReference type="AlphaFoldDB" id="D9QT23"/>
<dbReference type="PANTHER" id="PTHR33154:SF18">
    <property type="entry name" value="ARSENICAL RESISTANCE OPERON REPRESSOR"/>
    <property type="match status" value="1"/>
</dbReference>
<dbReference type="PRINTS" id="PR00778">
    <property type="entry name" value="HTHARSR"/>
</dbReference>
<accession>D9QT23</accession>
<dbReference type="STRING" id="574087.Acear_2028"/>
<evidence type="ECO:0000256" key="3">
    <source>
        <dbReference type="ARBA" id="ARBA00023163"/>
    </source>
</evidence>
<dbReference type="InterPro" id="IPR036388">
    <property type="entry name" value="WH-like_DNA-bd_sf"/>
</dbReference>
<keyword evidence="1" id="KW-0805">Transcription regulation</keyword>
<dbReference type="PROSITE" id="PS50987">
    <property type="entry name" value="HTH_ARSR_2"/>
    <property type="match status" value="1"/>
</dbReference>
<keyword evidence="3" id="KW-0804">Transcription</keyword>
<dbReference type="InterPro" id="IPR036390">
    <property type="entry name" value="WH_DNA-bd_sf"/>
</dbReference>
<keyword evidence="2" id="KW-0238">DNA-binding</keyword>
<evidence type="ECO:0000313" key="6">
    <source>
        <dbReference type="Proteomes" id="UP000001661"/>
    </source>
</evidence>
<keyword evidence="6" id="KW-1185">Reference proteome</keyword>
<proteinExistence type="predicted"/>
<dbReference type="GO" id="GO:0003677">
    <property type="term" value="F:DNA binding"/>
    <property type="evidence" value="ECO:0007669"/>
    <property type="project" value="UniProtKB-KW"/>
</dbReference>
<sequence length="115" mass="13193">MGKISNSIYKARAKIAKALAHWLRIEIVDLLAEEGEKCVCELTEALDASQSVISKHLSTLKEAGIIDSRKEGLNVYYFLETPCIVEFFSCLDDVIMKEFKRKRKKINNIFRPKKN</sequence>
<evidence type="ECO:0000313" key="5">
    <source>
        <dbReference type="EMBL" id="ADL13523.1"/>
    </source>
</evidence>
<feature type="domain" description="HTH arsR-type" evidence="4">
    <location>
        <begin position="4"/>
        <end position="99"/>
    </location>
</feature>
<dbReference type="GO" id="GO:0003700">
    <property type="term" value="F:DNA-binding transcription factor activity"/>
    <property type="evidence" value="ECO:0007669"/>
    <property type="project" value="InterPro"/>
</dbReference>
<evidence type="ECO:0000256" key="2">
    <source>
        <dbReference type="ARBA" id="ARBA00023125"/>
    </source>
</evidence>
<organism evidence="5 6">
    <name type="scientific">Acetohalobium arabaticum (strain ATCC 49924 / DSM 5501 / Z-7288)</name>
    <dbReference type="NCBI Taxonomy" id="574087"/>
    <lineage>
        <taxon>Bacteria</taxon>
        <taxon>Bacillati</taxon>
        <taxon>Bacillota</taxon>
        <taxon>Clostridia</taxon>
        <taxon>Halanaerobiales</taxon>
        <taxon>Halobacteroidaceae</taxon>
        <taxon>Acetohalobium</taxon>
    </lineage>
</organism>
<dbReference type="eggNOG" id="COG0640">
    <property type="taxonomic scope" value="Bacteria"/>
</dbReference>
<dbReference type="EMBL" id="CP002105">
    <property type="protein sequence ID" value="ADL13523.1"/>
    <property type="molecule type" value="Genomic_DNA"/>
</dbReference>